<evidence type="ECO:0000313" key="1">
    <source>
        <dbReference type="EMBL" id="EZQ10832.1"/>
    </source>
</evidence>
<evidence type="ECO:0000313" key="2">
    <source>
        <dbReference type="Proteomes" id="UP000024332"/>
    </source>
</evidence>
<dbReference type="RefSeq" id="WP_048098931.1">
    <property type="nucleotide sequence ID" value="NZ_JFZT01000019.1"/>
</dbReference>
<accession>A0A031LR19</accession>
<dbReference type="InterPro" id="IPR002591">
    <property type="entry name" value="Phosphodiest/P_Trfase"/>
</dbReference>
<proteinExistence type="predicted"/>
<dbReference type="EMBL" id="JFZT01000019">
    <property type="protein sequence ID" value="EZQ10832.1"/>
    <property type="molecule type" value="Genomic_DNA"/>
</dbReference>
<dbReference type="Proteomes" id="UP000024332">
    <property type="component" value="Unassembled WGS sequence"/>
</dbReference>
<name>A0A031LR19_9CREN</name>
<organism evidence="1 2">
    <name type="scientific">Candidatus Acidianus copahuensis</name>
    <dbReference type="NCBI Taxonomy" id="1160895"/>
    <lineage>
        <taxon>Archaea</taxon>
        <taxon>Thermoproteota</taxon>
        <taxon>Thermoprotei</taxon>
        <taxon>Sulfolobales</taxon>
        <taxon>Sulfolobaceae</taxon>
        <taxon>Acidianus</taxon>
    </lineage>
</organism>
<gene>
    <name evidence="1" type="ORF">CM19_03090</name>
</gene>
<dbReference type="Pfam" id="PF01663">
    <property type="entry name" value="Phosphodiest"/>
    <property type="match status" value="1"/>
</dbReference>
<keyword evidence="2" id="KW-1185">Reference proteome</keyword>
<dbReference type="Gene3D" id="3.40.720.10">
    <property type="entry name" value="Alkaline Phosphatase, subunit A"/>
    <property type="match status" value="1"/>
</dbReference>
<protein>
    <submittedName>
        <fullName evidence="1">Nucleotide pyrophosphatase</fullName>
    </submittedName>
</protein>
<dbReference type="SUPFAM" id="SSF53649">
    <property type="entry name" value="Alkaline phosphatase-like"/>
    <property type="match status" value="1"/>
</dbReference>
<dbReference type="PANTHER" id="PTHR10151">
    <property type="entry name" value="ECTONUCLEOTIDE PYROPHOSPHATASE/PHOSPHODIESTERASE"/>
    <property type="match status" value="1"/>
</dbReference>
<dbReference type="InterPro" id="IPR017850">
    <property type="entry name" value="Alkaline_phosphatase_core_sf"/>
</dbReference>
<dbReference type="STRING" id="1160895.CM19_03090"/>
<sequence>MFIEEPNYGRNIYSLACGIAEFLGVERKCASRIEIPKTKKLALVLLDGFGWNIMESSGSTKEEAEKIQTVFPSTTSTVITTLFTALTPGEHGVLGYNTFVKKAGGIINTLKFTHPAVSDRDSLQDSMSFSSVFPGVKSYLSEVNGVKSMEIIPRGLENTEFSKATHGKTTETKTFVDLWDALYLFSQALNSDYNFIYLYLSDIDSLAHKYGPYAEPTLNAAKVIFESIYNTAKRFSNQATTVITADHGHVEVGSNVDIKSDQQFMSMVEVPPYGDSRALFLRSRYDMKTYMLDKYNVKVYTKEELPRLLGGVGYADLPDFVAVPKDNTAYIYDYKEGGDYGKLKGHHGGLLSEEFEIPLVII</sequence>
<dbReference type="PANTHER" id="PTHR10151:SF120">
    <property type="entry name" value="BIS(5'-ADENOSYL)-TRIPHOSPHATASE"/>
    <property type="match status" value="1"/>
</dbReference>
<dbReference type="GO" id="GO:0016787">
    <property type="term" value="F:hydrolase activity"/>
    <property type="evidence" value="ECO:0007669"/>
    <property type="project" value="UniProtKB-ARBA"/>
</dbReference>
<dbReference type="AlphaFoldDB" id="A0A031LR19"/>
<comment type="caution">
    <text evidence="1">The sequence shown here is derived from an EMBL/GenBank/DDBJ whole genome shotgun (WGS) entry which is preliminary data.</text>
</comment>
<dbReference type="OrthoDB" id="33550at2157"/>
<reference evidence="1 2" key="1">
    <citation type="submission" date="2014-03" db="EMBL/GenBank/DDBJ databases">
        <title>Draft genome sequence of the novel thermoacidophilic archaea Acidianus copahuensis ALE1 strain, isolated from Copahue volcanic area in Neuquen Argentina.</title>
        <authorList>
            <person name="Urbieta M.S."/>
            <person name="Rascovan N."/>
            <person name="Castro C."/>
            <person name="Revale S."/>
            <person name="Giaveno M.A."/>
            <person name="Vazquez M.P."/>
            <person name="Donati E.R."/>
        </authorList>
    </citation>
    <scope>NUCLEOTIDE SEQUENCE [LARGE SCALE GENOMIC DNA]</scope>
    <source>
        <strain evidence="1 2">ALE1</strain>
    </source>
</reference>